<reference evidence="1 2" key="2">
    <citation type="journal article" date="2011" name="Stand. Genomic Sci.">
        <title>Complete genome sequence of Truepera radiovictrix type strain (RQ-24).</title>
        <authorList>
            <person name="Ivanova N."/>
            <person name="Rohde C."/>
            <person name="Munk C."/>
            <person name="Nolan M."/>
            <person name="Lucas S."/>
            <person name="Del Rio T.G."/>
            <person name="Tice H."/>
            <person name="Deshpande S."/>
            <person name="Cheng J.F."/>
            <person name="Tapia R."/>
            <person name="Han C."/>
            <person name="Goodwin L."/>
            <person name="Pitluck S."/>
            <person name="Liolios K."/>
            <person name="Mavromatis K."/>
            <person name="Mikhailova N."/>
            <person name="Pati A."/>
            <person name="Chen A."/>
            <person name="Palaniappan K."/>
            <person name="Land M."/>
            <person name="Hauser L."/>
            <person name="Chang Y.J."/>
            <person name="Jeffries C.D."/>
            <person name="Brambilla E."/>
            <person name="Rohde M."/>
            <person name="Goker M."/>
            <person name="Tindall B.J."/>
            <person name="Woyke T."/>
            <person name="Bristow J."/>
            <person name="Eisen J.A."/>
            <person name="Markowitz V."/>
            <person name="Hugenholtz P."/>
            <person name="Kyrpides N.C."/>
            <person name="Klenk H.P."/>
            <person name="Lapidus A."/>
        </authorList>
    </citation>
    <scope>NUCLEOTIDE SEQUENCE [LARGE SCALE GENOMIC DNA]</scope>
    <source>
        <strain evidence="2">DSM 17093 / CIP 108686 / LMG 22925 / RQ-24</strain>
    </source>
</reference>
<dbReference type="HOGENOM" id="CLU_2605044_0_0_0"/>
<evidence type="ECO:0000313" key="2">
    <source>
        <dbReference type="Proteomes" id="UP000000379"/>
    </source>
</evidence>
<proteinExistence type="predicted"/>
<dbReference type="AlphaFoldDB" id="D7CS30"/>
<accession>D7CS30</accession>
<dbReference type="EMBL" id="CP002049">
    <property type="protein sequence ID" value="ADI13562.1"/>
    <property type="molecule type" value="Genomic_DNA"/>
</dbReference>
<dbReference type="Proteomes" id="UP000000379">
    <property type="component" value="Chromosome"/>
</dbReference>
<evidence type="ECO:0000313" key="1">
    <source>
        <dbReference type="EMBL" id="ADI13562.1"/>
    </source>
</evidence>
<keyword evidence="2" id="KW-1185">Reference proteome</keyword>
<dbReference type="KEGG" id="tra:Trad_0425"/>
<name>D7CS30_TRURR</name>
<reference evidence="2" key="1">
    <citation type="submission" date="2010-05" db="EMBL/GenBank/DDBJ databases">
        <title>The complete genome of Truepera radiovictris DSM 17093.</title>
        <authorList>
            <consortium name="US DOE Joint Genome Institute (JGI-PGF)"/>
            <person name="Lucas S."/>
            <person name="Copeland A."/>
            <person name="Lapidus A."/>
            <person name="Glavina del Rio T."/>
            <person name="Dalin E."/>
            <person name="Tice H."/>
            <person name="Bruce D."/>
            <person name="Goodwin L."/>
            <person name="Pitluck S."/>
            <person name="Kyrpides N."/>
            <person name="Mavromatis K."/>
            <person name="Ovchinnikova G."/>
            <person name="Munk A.C."/>
            <person name="Detter J.C."/>
            <person name="Han C."/>
            <person name="Tapia R."/>
            <person name="Land M."/>
            <person name="Hauser L."/>
            <person name="Markowitz V."/>
            <person name="Cheng J.-F."/>
            <person name="Hugenholtz P."/>
            <person name="Woyke T."/>
            <person name="Wu D."/>
            <person name="Tindall B."/>
            <person name="Pomrenke H.G."/>
            <person name="Brambilla E."/>
            <person name="Klenk H.-P."/>
            <person name="Eisen J.A."/>
        </authorList>
    </citation>
    <scope>NUCLEOTIDE SEQUENCE [LARGE SCALE GENOMIC DNA]</scope>
    <source>
        <strain evidence="2">DSM 17093 / CIP 108686 / LMG 22925 / RQ-24</strain>
    </source>
</reference>
<protein>
    <submittedName>
        <fullName evidence="1">Uncharacterized protein</fullName>
    </submittedName>
</protein>
<sequence length="79" mass="8358">MPKHRVHVRQLEHLVPHPVPDATRGALEGLRGREDDFMALQAGHEAVVLVPVSVRDEGVDVAGVGRDGGDDAEAFDGGA</sequence>
<gene>
    <name evidence="1" type="ordered locus">Trad_0425</name>
</gene>
<organism evidence="1 2">
    <name type="scientific">Truepera radiovictrix (strain DSM 17093 / CIP 108686 / LMG 22925 / RQ-24)</name>
    <dbReference type="NCBI Taxonomy" id="649638"/>
    <lineage>
        <taxon>Bacteria</taxon>
        <taxon>Thermotogati</taxon>
        <taxon>Deinococcota</taxon>
        <taxon>Deinococci</taxon>
        <taxon>Trueperales</taxon>
        <taxon>Trueperaceae</taxon>
        <taxon>Truepera</taxon>
    </lineage>
</organism>
<dbReference type="STRING" id="649638.Trad_0425"/>